<sequence length="62" mass="6864">MAFHKYYERWAVGGIGLSIVGEVQAELRFHEKPGNLVLSERSSIKGLQMLTSPASINYANTP</sequence>
<dbReference type="KEGG" id="vta:B1804"/>
<dbReference type="EMBL" id="LT960612">
    <property type="protein sequence ID" value="SON53415.1"/>
    <property type="molecule type" value="Genomic_DNA"/>
</dbReference>
<organism evidence="1 2">
    <name type="scientific">Vibrio tapetis subsp. tapetis</name>
    <dbReference type="NCBI Taxonomy" id="1671868"/>
    <lineage>
        <taxon>Bacteria</taxon>
        <taxon>Pseudomonadati</taxon>
        <taxon>Pseudomonadota</taxon>
        <taxon>Gammaproteobacteria</taxon>
        <taxon>Vibrionales</taxon>
        <taxon>Vibrionaceae</taxon>
        <taxon>Vibrio</taxon>
    </lineage>
</organism>
<evidence type="ECO:0000313" key="2">
    <source>
        <dbReference type="Proteomes" id="UP000235828"/>
    </source>
</evidence>
<name>A0A2N8ZNC4_9VIBR</name>
<evidence type="ECO:0000313" key="1">
    <source>
        <dbReference type="EMBL" id="SON53415.1"/>
    </source>
</evidence>
<protein>
    <submittedName>
        <fullName evidence="1">Uncharacterized protein</fullName>
    </submittedName>
</protein>
<reference evidence="1 2" key="1">
    <citation type="submission" date="2017-10" db="EMBL/GenBank/DDBJ databases">
        <authorList>
            <person name="Banno H."/>
            <person name="Chua N.-H."/>
        </authorList>
    </citation>
    <scope>NUCLEOTIDE SEQUENCE [LARGE SCALE GENOMIC DNA]</scope>
    <source>
        <strain evidence="1">Vibrio tapetis CECT4600</strain>
    </source>
</reference>
<keyword evidence="2" id="KW-1185">Reference proteome</keyword>
<dbReference type="Proteomes" id="UP000235828">
    <property type="component" value="Chromosome B"/>
</dbReference>
<proteinExistence type="predicted"/>
<dbReference type="AlphaFoldDB" id="A0A2N8ZNC4"/>
<accession>A0A2N8ZNC4</accession>
<gene>
    <name evidence="1" type="ORF">VTAP4600_B1804</name>
</gene>